<protein>
    <submittedName>
        <fullName evidence="3">Putative membrane protein</fullName>
    </submittedName>
</protein>
<keyword evidence="4" id="KW-1185">Reference proteome</keyword>
<feature type="compositionally biased region" description="Basic and acidic residues" evidence="1">
    <location>
        <begin position="76"/>
        <end position="98"/>
    </location>
</feature>
<accession>A0A7Z0IHW0</accession>
<dbReference type="AlphaFoldDB" id="A0A7Z0IHW0"/>
<feature type="region of interest" description="Disordered" evidence="1">
    <location>
        <begin position="76"/>
        <end position="109"/>
    </location>
</feature>
<dbReference type="EMBL" id="JACBZP010000001">
    <property type="protein sequence ID" value="NYI67852.1"/>
    <property type="molecule type" value="Genomic_DNA"/>
</dbReference>
<gene>
    <name evidence="3" type="ORF">BJY26_002158</name>
</gene>
<dbReference type="Proteomes" id="UP000539111">
    <property type="component" value="Unassembled WGS sequence"/>
</dbReference>
<evidence type="ECO:0000313" key="3">
    <source>
        <dbReference type="EMBL" id="NYI67852.1"/>
    </source>
</evidence>
<dbReference type="RefSeq" id="WP_179428131.1">
    <property type="nucleotide sequence ID" value="NZ_JACBZP010000001.1"/>
</dbReference>
<comment type="caution">
    <text evidence="3">The sequence shown here is derived from an EMBL/GenBank/DDBJ whole genome shotgun (WGS) entry which is preliminary data.</text>
</comment>
<feature type="transmembrane region" description="Helical" evidence="2">
    <location>
        <begin position="47"/>
        <end position="66"/>
    </location>
</feature>
<evidence type="ECO:0000256" key="2">
    <source>
        <dbReference type="SAM" id="Phobius"/>
    </source>
</evidence>
<proteinExistence type="predicted"/>
<evidence type="ECO:0000313" key="4">
    <source>
        <dbReference type="Proteomes" id="UP000539111"/>
    </source>
</evidence>
<keyword evidence="2" id="KW-0472">Membrane</keyword>
<reference evidence="3 4" key="1">
    <citation type="submission" date="2020-07" db="EMBL/GenBank/DDBJ databases">
        <title>Sequencing the genomes of 1000 actinobacteria strains.</title>
        <authorList>
            <person name="Klenk H.-P."/>
        </authorList>
    </citation>
    <scope>NUCLEOTIDE SEQUENCE [LARGE SCALE GENOMIC DNA]</scope>
    <source>
        <strain evidence="3 4">DSM 26341</strain>
    </source>
</reference>
<evidence type="ECO:0000256" key="1">
    <source>
        <dbReference type="SAM" id="MobiDB-lite"/>
    </source>
</evidence>
<sequence length="109" mass="12180">MRRADTPSRKQKSLWLILCLLPVIAAFALQWLPIFNGPYLFLGMPTILWWSCIPGSALVTLVLVLIEKTRPDLGRQDELDDRATRAAEAREAEAREKTSGGTTDGRTRG</sequence>
<feature type="transmembrane region" description="Helical" evidence="2">
    <location>
        <begin position="12"/>
        <end position="35"/>
    </location>
</feature>
<keyword evidence="2" id="KW-1133">Transmembrane helix</keyword>
<keyword evidence="2" id="KW-0812">Transmembrane</keyword>
<name>A0A7Z0IHW0_9MICO</name>
<organism evidence="3 4">
    <name type="scientific">Spelaeicoccus albus</name>
    <dbReference type="NCBI Taxonomy" id="1280376"/>
    <lineage>
        <taxon>Bacteria</taxon>
        <taxon>Bacillati</taxon>
        <taxon>Actinomycetota</taxon>
        <taxon>Actinomycetes</taxon>
        <taxon>Micrococcales</taxon>
        <taxon>Brevibacteriaceae</taxon>
        <taxon>Spelaeicoccus</taxon>
    </lineage>
</organism>